<organism evidence="3 4">
    <name type="scientific">Pseudovibrio japonicus</name>
    <dbReference type="NCBI Taxonomy" id="366534"/>
    <lineage>
        <taxon>Bacteria</taxon>
        <taxon>Pseudomonadati</taxon>
        <taxon>Pseudomonadota</taxon>
        <taxon>Alphaproteobacteria</taxon>
        <taxon>Hyphomicrobiales</taxon>
        <taxon>Stappiaceae</taxon>
        <taxon>Pseudovibrio</taxon>
    </lineage>
</organism>
<dbReference type="InterPro" id="IPR052155">
    <property type="entry name" value="Biofilm_reg_signaling"/>
</dbReference>
<dbReference type="SMART" id="SM00267">
    <property type="entry name" value="GGDEF"/>
    <property type="match status" value="1"/>
</dbReference>
<dbReference type="EMBL" id="BMXE01000011">
    <property type="protein sequence ID" value="GHB48613.1"/>
    <property type="molecule type" value="Genomic_DNA"/>
</dbReference>
<dbReference type="SUPFAM" id="SSF55073">
    <property type="entry name" value="Nucleotide cyclase"/>
    <property type="match status" value="1"/>
</dbReference>
<feature type="domain" description="GGDEF" evidence="2">
    <location>
        <begin position="290"/>
        <end position="423"/>
    </location>
</feature>
<dbReference type="InterPro" id="IPR043128">
    <property type="entry name" value="Rev_trsase/Diguanyl_cyclase"/>
</dbReference>
<accession>A0ABQ3ENP9</accession>
<dbReference type="PROSITE" id="PS50883">
    <property type="entry name" value="EAL"/>
    <property type="match status" value="1"/>
</dbReference>
<comment type="caution">
    <text evidence="3">The sequence shown here is derived from an EMBL/GenBank/DDBJ whole genome shotgun (WGS) entry which is preliminary data.</text>
</comment>
<dbReference type="InterPro" id="IPR029787">
    <property type="entry name" value="Nucleotide_cyclase"/>
</dbReference>
<dbReference type="RefSeq" id="WP_209009373.1">
    <property type="nucleotide sequence ID" value="NZ_BMXE01000011.1"/>
</dbReference>
<protein>
    <submittedName>
        <fullName evidence="3">Uncharacterized protein</fullName>
    </submittedName>
</protein>
<dbReference type="Proteomes" id="UP000637980">
    <property type="component" value="Unassembled WGS sequence"/>
</dbReference>
<dbReference type="PANTHER" id="PTHR44757:SF2">
    <property type="entry name" value="BIOFILM ARCHITECTURE MAINTENANCE PROTEIN MBAA"/>
    <property type="match status" value="1"/>
</dbReference>
<proteinExistence type="predicted"/>
<dbReference type="PROSITE" id="PS50887">
    <property type="entry name" value="GGDEF"/>
    <property type="match status" value="1"/>
</dbReference>
<dbReference type="CDD" id="cd01948">
    <property type="entry name" value="EAL"/>
    <property type="match status" value="1"/>
</dbReference>
<dbReference type="Pfam" id="PF00563">
    <property type="entry name" value="EAL"/>
    <property type="match status" value="1"/>
</dbReference>
<dbReference type="SUPFAM" id="SSF141868">
    <property type="entry name" value="EAL domain-like"/>
    <property type="match status" value="1"/>
</dbReference>
<dbReference type="SMART" id="SM00052">
    <property type="entry name" value="EAL"/>
    <property type="match status" value="1"/>
</dbReference>
<evidence type="ECO:0000313" key="3">
    <source>
        <dbReference type="EMBL" id="GHB48613.1"/>
    </source>
</evidence>
<evidence type="ECO:0000259" key="1">
    <source>
        <dbReference type="PROSITE" id="PS50883"/>
    </source>
</evidence>
<dbReference type="InterPro" id="IPR001633">
    <property type="entry name" value="EAL_dom"/>
</dbReference>
<reference evidence="4" key="1">
    <citation type="journal article" date="2019" name="Int. J. Syst. Evol. Microbiol.">
        <title>The Global Catalogue of Microorganisms (GCM) 10K type strain sequencing project: providing services to taxonomists for standard genome sequencing and annotation.</title>
        <authorList>
            <consortium name="The Broad Institute Genomics Platform"/>
            <consortium name="The Broad Institute Genome Sequencing Center for Infectious Disease"/>
            <person name="Wu L."/>
            <person name="Ma J."/>
        </authorList>
    </citation>
    <scope>NUCLEOTIDE SEQUENCE [LARGE SCALE GENOMIC DNA]</scope>
    <source>
        <strain evidence="4">KCTC 12861</strain>
    </source>
</reference>
<keyword evidence="4" id="KW-1185">Reference proteome</keyword>
<dbReference type="NCBIfam" id="TIGR00254">
    <property type="entry name" value="GGDEF"/>
    <property type="match status" value="1"/>
</dbReference>
<dbReference type="Gene3D" id="3.20.20.450">
    <property type="entry name" value="EAL domain"/>
    <property type="match status" value="1"/>
</dbReference>
<dbReference type="PANTHER" id="PTHR44757">
    <property type="entry name" value="DIGUANYLATE CYCLASE DGCP"/>
    <property type="match status" value="1"/>
</dbReference>
<name>A0ABQ3ENP9_9HYPH</name>
<dbReference type="Pfam" id="PF00990">
    <property type="entry name" value="GGDEF"/>
    <property type="match status" value="1"/>
</dbReference>
<dbReference type="InterPro" id="IPR000160">
    <property type="entry name" value="GGDEF_dom"/>
</dbReference>
<dbReference type="CDD" id="cd01949">
    <property type="entry name" value="GGDEF"/>
    <property type="match status" value="1"/>
</dbReference>
<evidence type="ECO:0000313" key="4">
    <source>
        <dbReference type="Proteomes" id="UP000637980"/>
    </source>
</evidence>
<dbReference type="Gene3D" id="3.30.70.270">
    <property type="match status" value="1"/>
</dbReference>
<gene>
    <name evidence="3" type="ORF">GCM10007094_42360</name>
</gene>
<sequence>MTGFTETLDANVHYNSPVPEGDQSAFARVDTPMYVVDISQTKLVWANPAGLSFLGLTLQQCIDPTGGFQTTLPAPFDDPAVGDKLRTYLQQAKEEGPITKCITVIADKQPVTVFCSVSPQSLNTGNPALLVQMIPEVRSKPEQVRSAQVLLYTTSIIAMFDENGKLIFENPASRTNRPDGTDDLIKRMCNPRDFNSLMEELRVSGEANIVALMKTTQGERWFNLNARSGHDPFSGNPAILLSASDVTQCLKAEHEVRYLAHHDTLTGLANRTFLEIEAERHLDETRLTGNPGALIFIDLDRFKTINDTLGHLVGDDLLVIIAKRLKEVVDGLGFVARLGGDEFVVLITNFADFDLLDDISREIRTALSQPCKVRGHMLQVTPSIGVCTYPEHGVDMDTLMRKADLAMYKAKELGRNRICFFNISMSREAEERLSLENALRQALRNKELAVHYQPRISAASNRIIGAEGLLRWHHPTRGLVSAGSFIEIAEEAGMIDEIGNWVAREAMLQQKKWANAGYDIAISINLSPAQFRHGRISQRLHRILLETGASASSIRLEITESALLSDANETLKELNVLRDLGFTLEIDDFGTGYSNLGYLQRYPVTALKIDRSFIADTKRWPIVQMIVQMGRLLNLTLVAEGIETKEQLRQIQKLQCHEYQGYLYSPAVSSDAFECLLKGQHILAAPPPKPAPQLGALV</sequence>
<feature type="domain" description="EAL" evidence="1">
    <location>
        <begin position="432"/>
        <end position="681"/>
    </location>
</feature>
<evidence type="ECO:0000259" key="2">
    <source>
        <dbReference type="PROSITE" id="PS50887"/>
    </source>
</evidence>
<dbReference type="InterPro" id="IPR035919">
    <property type="entry name" value="EAL_sf"/>
</dbReference>